<dbReference type="PROSITE" id="PS50865">
    <property type="entry name" value="ZF_MYND_2"/>
    <property type="match status" value="1"/>
</dbReference>
<keyword evidence="2 4" id="KW-0863">Zinc-finger</keyword>
<organism evidence="7 8">
    <name type="scientific">Sporothrix bragantina</name>
    <dbReference type="NCBI Taxonomy" id="671064"/>
    <lineage>
        <taxon>Eukaryota</taxon>
        <taxon>Fungi</taxon>
        <taxon>Dikarya</taxon>
        <taxon>Ascomycota</taxon>
        <taxon>Pezizomycotina</taxon>
        <taxon>Sordariomycetes</taxon>
        <taxon>Sordariomycetidae</taxon>
        <taxon>Ophiostomatales</taxon>
        <taxon>Ophiostomataceae</taxon>
        <taxon>Sporothrix</taxon>
    </lineage>
</organism>
<keyword evidence="3" id="KW-0862">Zinc</keyword>
<comment type="caution">
    <text evidence="7">The sequence shown here is derived from an EMBL/GenBank/DDBJ whole genome shotgun (WGS) entry which is preliminary data.</text>
</comment>
<evidence type="ECO:0000256" key="1">
    <source>
        <dbReference type="ARBA" id="ARBA00022723"/>
    </source>
</evidence>
<dbReference type="Pfam" id="PF01753">
    <property type="entry name" value="zf-MYND"/>
    <property type="match status" value="1"/>
</dbReference>
<evidence type="ECO:0000256" key="4">
    <source>
        <dbReference type="PROSITE-ProRule" id="PRU00134"/>
    </source>
</evidence>
<dbReference type="InterPro" id="IPR002893">
    <property type="entry name" value="Znf_MYND"/>
</dbReference>
<evidence type="ECO:0000256" key="5">
    <source>
        <dbReference type="SAM" id="MobiDB-lite"/>
    </source>
</evidence>
<dbReference type="Gene3D" id="6.10.140.2220">
    <property type="match status" value="1"/>
</dbReference>
<evidence type="ECO:0000313" key="7">
    <source>
        <dbReference type="EMBL" id="CAK7226512.1"/>
    </source>
</evidence>
<evidence type="ECO:0000259" key="6">
    <source>
        <dbReference type="PROSITE" id="PS50865"/>
    </source>
</evidence>
<evidence type="ECO:0000256" key="3">
    <source>
        <dbReference type="ARBA" id="ARBA00022833"/>
    </source>
</evidence>
<keyword evidence="1" id="KW-0479">Metal-binding</keyword>
<dbReference type="Proteomes" id="UP001642406">
    <property type="component" value="Unassembled WGS sequence"/>
</dbReference>
<evidence type="ECO:0000256" key="2">
    <source>
        <dbReference type="ARBA" id="ARBA00022771"/>
    </source>
</evidence>
<protein>
    <recommendedName>
        <fullName evidence="6">MYND-type domain-containing protein</fullName>
    </recommendedName>
</protein>
<dbReference type="SUPFAM" id="SSF144232">
    <property type="entry name" value="HIT/MYND zinc finger-like"/>
    <property type="match status" value="1"/>
</dbReference>
<evidence type="ECO:0000313" key="8">
    <source>
        <dbReference type="Proteomes" id="UP001642406"/>
    </source>
</evidence>
<proteinExistence type="predicted"/>
<reference evidence="7 8" key="1">
    <citation type="submission" date="2024-01" db="EMBL/GenBank/DDBJ databases">
        <authorList>
            <person name="Allen C."/>
            <person name="Tagirdzhanova G."/>
        </authorList>
    </citation>
    <scope>NUCLEOTIDE SEQUENCE [LARGE SCALE GENOMIC DNA]</scope>
</reference>
<accession>A0ABP0C3D0</accession>
<keyword evidence="8" id="KW-1185">Reference proteome</keyword>
<name>A0ABP0C3D0_9PEZI</name>
<feature type="compositionally biased region" description="Basic residues" evidence="5">
    <location>
        <begin position="387"/>
        <end position="401"/>
    </location>
</feature>
<sequence>MLCTGCRAVRYCGHDHQTQNWPKHKLNCINFKRMRKNVAKEEQYLLNGREGFMTPDNAFESHVGQFWSVMATRDYVRALFTLGTNLRTMNTPDSVREGLDHMLELLRLDRRDGMGQRDFAPAMMLRLDKDQECYDFLKWWAINDPDASGDWGDMSLPYLDLHGADVMEDPEFLMRDSNFSLDHLTMFLLLKLKLLVDVRNLQVLRKIYKARKMPTELLLMVEPMAVRSPISASRFVGLSDNALNALEKKLTRQAYDIGIKTRARNHCFIPVLFEPESSLCADLVKYERESWEEADLAIQSSYAAYWETSGVLDLLADARLCGARDAAWEIAGILKHDNADHKKDRTSPEERVCDVSIVRIWTHLEDAVENSRFLGPYSERPSEQKRKQSRGAKVAAKRKGKKNDSSDYDPKVEARVLRTFVDKRVWDADFCVGRTHF</sequence>
<feature type="domain" description="MYND-type" evidence="6">
    <location>
        <begin position="1"/>
        <end position="28"/>
    </location>
</feature>
<gene>
    <name evidence="7" type="ORF">SBRCBS47491_006256</name>
</gene>
<dbReference type="EMBL" id="CAWUHC010000060">
    <property type="protein sequence ID" value="CAK7226512.1"/>
    <property type="molecule type" value="Genomic_DNA"/>
</dbReference>
<feature type="region of interest" description="Disordered" evidence="5">
    <location>
        <begin position="375"/>
        <end position="408"/>
    </location>
</feature>